<gene>
    <name evidence="3" type="ORF">PHAECO_LOCUS11196</name>
</gene>
<accession>A0A9P0GUP6</accession>
<name>A0A9P0GUP6_PHACE</name>
<keyword evidence="1" id="KW-0812">Transmembrane</keyword>
<dbReference type="GO" id="GO:0005739">
    <property type="term" value="C:mitochondrion"/>
    <property type="evidence" value="ECO:0007669"/>
    <property type="project" value="TreeGrafter"/>
</dbReference>
<evidence type="ECO:0000313" key="3">
    <source>
        <dbReference type="EMBL" id="CAH1176000.1"/>
    </source>
</evidence>
<keyword evidence="1" id="KW-0472">Membrane</keyword>
<keyword evidence="4" id="KW-1185">Reference proteome</keyword>
<dbReference type="EMBL" id="OU896713">
    <property type="protein sequence ID" value="CAH1176000.1"/>
    <property type="molecule type" value="Genomic_DNA"/>
</dbReference>
<dbReference type="PANTHER" id="PTHR21377:SF0">
    <property type="entry name" value="PROTEIN FAM210B, MITOCHONDRIAL"/>
    <property type="match status" value="1"/>
</dbReference>
<proteinExistence type="predicted"/>
<feature type="transmembrane region" description="Helical" evidence="1">
    <location>
        <begin position="102"/>
        <end position="125"/>
    </location>
</feature>
<dbReference type="InterPro" id="IPR045866">
    <property type="entry name" value="FAM210A/B-like"/>
</dbReference>
<organism evidence="3 4">
    <name type="scientific">Phaedon cochleariae</name>
    <name type="common">Mustard beetle</name>
    <dbReference type="NCBI Taxonomy" id="80249"/>
    <lineage>
        <taxon>Eukaryota</taxon>
        <taxon>Metazoa</taxon>
        <taxon>Ecdysozoa</taxon>
        <taxon>Arthropoda</taxon>
        <taxon>Hexapoda</taxon>
        <taxon>Insecta</taxon>
        <taxon>Pterygota</taxon>
        <taxon>Neoptera</taxon>
        <taxon>Endopterygota</taxon>
        <taxon>Coleoptera</taxon>
        <taxon>Polyphaga</taxon>
        <taxon>Cucujiformia</taxon>
        <taxon>Chrysomeloidea</taxon>
        <taxon>Chrysomelidae</taxon>
        <taxon>Chrysomelinae</taxon>
        <taxon>Chrysomelini</taxon>
        <taxon>Phaedon</taxon>
    </lineage>
</organism>
<dbReference type="OrthoDB" id="426386at2759"/>
<evidence type="ECO:0000259" key="2">
    <source>
        <dbReference type="Pfam" id="PF06916"/>
    </source>
</evidence>
<sequence>MPVMINNSSKHLHFSKLWKQLYNRGYHNGPRVLYPHRSQLYSGICLIKMNRSPNLQYLSNKVKEEEPIKTQSIKNDEINNQNVIITETPSRREKLQKAVKEYGSTVIIFHVGMSLVSLGTSYLLVSAGLDSSAVFNVLGLKEWAENSQLAANAGTFAVAYAIHKVFAPVRITITLAAVPFIVRYLRRVGFLKK</sequence>
<reference evidence="3" key="1">
    <citation type="submission" date="2022-01" db="EMBL/GenBank/DDBJ databases">
        <authorList>
            <person name="King R."/>
        </authorList>
    </citation>
    <scope>NUCLEOTIDE SEQUENCE</scope>
</reference>
<dbReference type="Proteomes" id="UP001153737">
    <property type="component" value="Chromosome 7"/>
</dbReference>
<dbReference type="PANTHER" id="PTHR21377">
    <property type="entry name" value="PROTEIN FAM210B, MITOCHONDRIAL"/>
    <property type="match status" value="1"/>
</dbReference>
<dbReference type="AlphaFoldDB" id="A0A9P0GUP6"/>
<feature type="transmembrane region" description="Helical" evidence="1">
    <location>
        <begin position="165"/>
        <end position="185"/>
    </location>
</feature>
<dbReference type="InterPro" id="IPR009688">
    <property type="entry name" value="FAM210A/B-like_dom"/>
</dbReference>
<evidence type="ECO:0000256" key="1">
    <source>
        <dbReference type="SAM" id="Phobius"/>
    </source>
</evidence>
<feature type="domain" description="DUF1279" evidence="2">
    <location>
        <begin position="94"/>
        <end position="180"/>
    </location>
</feature>
<dbReference type="Pfam" id="PF06916">
    <property type="entry name" value="FAM210A-B_dom"/>
    <property type="match status" value="1"/>
</dbReference>
<reference evidence="3" key="2">
    <citation type="submission" date="2022-10" db="EMBL/GenBank/DDBJ databases">
        <authorList>
            <consortium name="ENA_rothamsted_submissions"/>
            <consortium name="culmorum"/>
            <person name="King R."/>
        </authorList>
    </citation>
    <scope>NUCLEOTIDE SEQUENCE</scope>
</reference>
<keyword evidence="1" id="KW-1133">Transmembrane helix</keyword>
<evidence type="ECO:0000313" key="4">
    <source>
        <dbReference type="Proteomes" id="UP001153737"/>
    </source>
</evidence>
<protein>
    <recommendedName>
        <fullName evidence="2">DUF1279 domain-containing protein</fullName>
    </recommendedName>
</protein>